<dbReference type="InterPro" id="IPR038765">
    <property type="entry name" value="Papain-like_cys_pep_sf"/>
</dbReference>
<dbReference type="GO" id="GO:0006508">
    <property type="term" value="P:proteolysis"/>
    <property type="evidence" value="ECO:0007669"/>
    <property type="project" value="UniProtKB-KW"/>
</dbReference>
<dbReference type="AlphaFoldDB" id="A0A9P1IFM5"/>
<evidence type="ECO:0000259" key="5">
    <source>
        <dbReference type="PROSITE" id="PS50600"/>
    </source>
</evidence>
<evidence type="ECO:0000256" key="2">
    <source>
        <dbReference type="ARBA" id="ARBA00022670"/>
    </source>
</evidence>
<keyword evidence="3" id="KW-0378">Hydrolase</keyword>
<evidence type="ECO:0000313" key="6">
    <source>
        <dbReference type="EMBL" id="CAI5444389.1"/>
    </source>
</evidence>
<gene>
    <name evidence="6" type="ORF">CAMP_LOCUS7026</name>
</gene>
<dbReference type="OrthoDB" id="442460at2759"/>
<dbReference type="PANTHER" id="PTHR46915">
    <property type="entry name" value="UBIQUITIN-LIKE PROTEASE 4-RELATED"/>
    <property type="match status" value="1"/>
</dbReference>
<dbReference type="GO" id="GO:0016926">
    <property type="term" value="P:protein desumoylation"/>
    <property type="evidence" value="ECO:0007669"/>
    <property type="project" value="UniProtKB-ARBA"/>
</dbReference>
<dbReference type="InterPro" id="IPR003653">
    <property type="entry name" value="Peptidase_C48_C"/>
</dbReference>
<protein>
    <recommendedName>
        <fullName evidence="5">Ubiquitin-like protease family profile domain-containing protein</fullName>
    </recommendedName>
</protein>
<dbReference type="EMBL" id="CANHGI010000003">
    <property type="protein sequence ID" value="CAI5444389.1"/>
    <property type="molecule type" value="Genomic_DNA"/>
</dbReference>
<organism evidence="6 7">
    <name type="scientific">Caenorhabditis angaria</name>
    <dbReference type="NCBI Taxonomy" id="860376"/>
    <lineage>
        <taxon>Eukaryota</taxon>
        <taxon>Metazoa</taxon>
        <taxon>Ecdysozoa</taxon>
        <taxon>Nematoda</taxon>
        <taxon>Chromadorea</taxon>
        <taxon>Rhabditida</taxon>
        <taxon>Rhabditina</taxon>
        <taxon>Rhabditomorpha</taxon>
        <taxon>Rhabditoidea</taxon>
        <taxon>Rhabditidae</taxon>
        <taxon>Peloderinae</taxon>
        <taxon>Caenorhabditis</taxon>
    </lineage>
</organism>
<feature type="domain" description="Ubiquitin-like protease family profile" evidence="5">
    <location>
        <begin position="5"/>
        <end position="243"/>
    </location>
</feature>
<evidence type="ECO:0000313" key="7">
    <source>
        <dbReference type="Proteomes" id="UP001152747"/>
    </source>
</evidence>
<proteinExistence type="inferred from homology"/>
<reference evidence="6" key="1">
    <citation type="submission" date="2022-11" db="EMBL/GenBank/DDBJ databases">
        <authorList>
            <person name="Kikuchi T."/>
        </authorList>
    </citation>
    <scope>NUCLEOTIDE SEQUENCE</scope>
    <source>
        <strain evidence="6">PS1010</strain>
    </source>
</reference>
<dbReference type="GO" id="GO:0008234">
    <property type="term" value="F:cysteine-type peptidase activity"/>
    <property type="evidence" value="ECO:0007669"/>
    <property type="project" value="UniProtKB-KW"/>
</dbReference>
<sequence>MKMGRASQIEEMHRLFRERAKYLPDVNGPVLLNGETLNFYMDWLHSMNQMNQEGLSVHYFLTDMYHHVEKKLKTHIQIPFQKAQIYAVRRKLYKRFDSSILDKDMIVFPIHLPDIQHWFLAIIHRPADAIRKKITPSAAQQEEEGAASQDFNNNLDDFDVTVGGGCRIVILDSLYGTKNYGEELKVEYAKVFENLKVWIQLTADFESNIVMTSRIKTVVCKNLPIQKTNFECGIYMLVFAEYFTVYNTEWIDWETEEIENLMIDETVQEHLESGESRKRLNAEIQRWKWK</sequence>
<comment type="similarity">
    <text evidence="1">Belongs to the peptidase C48 family.</text>
</comment>
<dbReference type="PROSITE" id="PS50600">
    <property type="entry name" value="ULP_PROTEASE"/>
    <property type="match status" value="1"/>
</dbReference>
<dbReference type="Pfam" id="PF02902">
    <property type="entry name" value="Peptidase_C48"/>
    <property type="match status" value="1"/>
</dbReference>
<dbReference type="Gene3D" id="3.40.395.10">
    <property type="entry name" value="Adenoviral Proteinase, Chain A"/>
    <property type="match status" value="1"/>
</dbReference>
<keyword evidence="4" id="KW-0788">Thiol protease</keyword>
<dbReference type="PANTHER" id="PTHR46915:SF2">
    <property type="entry name" value="UBIQUITIN-LIKE PROTEASE 4"/>
    <property type="match status" value="1"/>
</dbReference>
<evidence type="ECO:0000256" key="4">
    <source>
        <dbReference type="ARBA" id="ARBA00022807"/>
    </source>
</evidence>
<evidence type="ECO:0000256" key="3">
    <source>
        <dbReference type="ARBA" id="ARBA00022801"/>
    </source>
</evidence>
<name>A0A9P1IFM5_9PELO</name>
<accession>A0A9P1IFM5</accession>
<dbReference type="Proteomes" id="UP001152747">
    <property type="component" value="Unassembled WGS sequence"/>
</dbReference>
<evidence type="ECO:0000256" key="1">
    <source>
        <dbReference type="ARBA" id="ARBA00005234"/>
    </source>
</evidence>
<dbReference type="SUPFAM" id="SSF54001">
    <property type="entry name" value="Cysteine proteinases"/>
    <property type="match status" value="1"/>
</dbReference>
<keyword evidence="2" id="KW-0645">Protease</keyword>
<comment type="caution">
    <text evidence="6">The sequence shown here is derived from an EMBL/GenBank/DDBJ whole genome shotgun (WGS) entry which is preliminary data.</text>
</comment>
<keyword evidence="7" id="KW-1185">Reference proteome</keyword>